<organism evidence="2 3">
    <name type="scientific">Pseudo-nitzschia multistriata</name>
    <dbReference type="NCBI Taxonomy" id="183589"/>
    <lineage>
        <taxon>Eukaryota</taxon>
        <taxon>Sar</taxon>
        <taxon>Stramenopiles</taxon>
        <taxon>Ochrophyta</taxon>
        <taxon>Bacillariophyta</taxon>
        <taxon>Bacillariophyceae</taxon>
        <taxon>Bacillariophycidae</taxon>
        <taxon>Bacillariales</taxon>
        <taxon>Bacillariaceae</taxon>
        <taxon>Pseudo-nitzschia</taxon>
    </lineage>
</organism>
<dbReference type="InterPro" id="IPR001202">
    <property type="entry name" value="WW_dom"/>
</dbReference>
<evidence type="ECO:0000259" key="1">
    <source>
        <dbReference type="PROSITE" id="PS01159"/>
    </source>
</evidence>
<dbReference type="AlphaFoldDB" id="A0A448ZGN0"/>
<evidence type="ECO:0000313" key="3">
    <source>
        <dbReference type="Proteomes" id="UP000291116"/>
    </source>
</evidence>
<dbReference type="PROSITE" id="PS01159">
    <property type="entry name" value="WW_DOMAIN_1"/>
    <property type="match status" value="1"/>
</dbReference>
<accession>A0A448ZGN0</accession>
<gene>
    <name evidence="2" type="ORF">PSNMU_V1.4_AUG-EV-PASAV3_0081230</name>
</gene>
<feature type="domain" description="WW" evidence="1">
    <location>
        <begin position="202"/>
        <end position="228"/>
    </location>
</feature>
<proteinExistence type="predicted"/>
<keyword evidence="3" id="KW-1185">Reference proteome</keyword>
<sequence>MTKNRSIRSFVTFRSTLTAIVFVWCCAHSEAFQATPNQKPALSSLAPAATAATTLAVLLTLGTPLEPAFAASKESPTAGRITINQIPPKTVRIEARDLPVVGKLVSGTYARVDESSVAGPPSVIVSSPRDTIGAIKKATTGGHVEFDVGGSVGLRTHLDVDIAAEKSGVASVRVASDLIPQLPFRNAASSLYGQPGRKESQWNIVTNMGSGESYYFNTKTGVTQYEQPSKF</sequence>
<dbReference type="InterPro" id="IPR036020">
    <property type="entry name" value="WW_dom_sf"/>
</dbReference>
<evidence type="ECO:0000313" key="2">
    <source>
        <dbReference type="EMBL" id="VEU41156.1"/>
    </source>
</evidence>
<name>A0A448ZGN0_9STRA</name>
<dbReference type="Gene3D" id="2.20.70.10">
    <property type="match status" value="1"/>
</dbReference>
<dbReference type="EMBL" id="CAACVS010000335">
    <property type="protein sequence ID" value="VEU41156.1"/>
    <property type="molecule type" value="Genomic_DNA"/>
</dbReference>
<dbReference type="OrthoDB" id="42462at2759"/>
<dbReference type="Proteomes" id="UP000291116">
    <property type="component" value="Unassembled WGS sequence"/>
</dbReference>
<protein>
    <recommendedName>
        <fullName evidence="1">WW domain-containing protein</fullName>
    </recommendedName>
</protein>
<dbReference type="SUPFAM" id="SSF51045">
    <property type="entry name" value="WW domain"/>
    <property type="match status" value="1"/>
</dbReference>
<reference evidence="2 3" key="1">
    <citation type="submission" date="2019-01" db="EMBL/GenBank/DDBJ databases">
        <authorList>
            <person name="Ferrante I. M."/>
        </authorList>
    </citation>
    <scope>NUCLEOTIDE SEQUENCE [LARGE SCALE GENOMIC DNA]</scope>
    <source>
        <strain evidence="2 3">B856</strain>
    </source>
</reference>